<dbReference type="PATRIC" id="fig|1307839.3.peg.3509"/>
<dbReference type="PANTHER" id="PTHR43685:SF5">
    <property type="entry name" value="GLYCOSYLTRANSFERASE EPSE-RELATED"/>
    <property type="match status" value="1"/>
</dbReference>
<dbReference type="Proteomes" id="UP000064893">
    <property type="component" value="Chromosome"/>
</dbReference>
<reference evidence="5 6" key="1">
    <citation type="submission" date="2015-11" db="EMBL/GenBank/DDBJ databases">
        <title>Description and complete genome sequence of a novel strain predominating in hypersaline microbial mats and representing a new family of the Bacteriodetes phylum.</title>
        <authorList>
            <person name="Spring S."/>
            <person name="Bunk B."/>
            <person name="Sproer C."/>
            <person name="Klenk H.-P."/>
        </authorList>
    </citation>
    <scope>NUCLEOTIDE SEQUENCE [LARGE SCALE GENOMIC DNA]</scope>
    <source>
        <strain evidence="5 6">L21-Spi-D4</strain>
    </source>
</reference>
<dbReference type="SUPFAM" id="SSF53448">
    <property type="entry name" value="Nucleotide-diphospho-sugar transferases"/>
    <property type="match status" value="1"/>
</dbReference>
<protein>
    <submittedName>
        <fullName evidence="5">Glycosyltransferase EpsE</fullName>
        <ecNumber evidence="5">2.4.-.-</ecNumber>
    </submittedName>
</protein>
<evidence type="ECO:0000256" key="1">
    <source>
        <dbReference type="ARBA" id="ARBA00006739"/>
    </source>
</evidence>
<dbReference type="PANTHER" id="PTHR43685">
    <property type="entry name" value="GLYCOSYLTRANSFERASE"/>
    <property type="match status" value="1"/>
</dbReference>
<dbReference type="RefSeq" id="WP_057954292.1">
    <property type="nucleotide sequence ID" value="NZ_CP013118.1"/>
</dbReference>
<keyword evidence="6" id="KW-1185">Reference proteome</keyword>
<dbReference type="OrthoDB" id="6307329at2"/>
<name>A0A0S2I3G9_9BACT</name>
<evidence type="ECO:0000313" key="6">
    <source>
        <dbReference type="Proteomes" id="UP000064893"/>
    </source>
</evidence>
<sequence length="333" mass="38497">MPEVSVVLPFYNAEDTLSAAMESISSQTLQNFECILVNNNATDRSLSIAEHYVAKDNRFRIIHEPRQGVTYATNTGSSYAKSPNVARMDADDIALPTKLEKQLDFLGQHPDYGAVGSLVKFGGDAHEAAGIKRFVDWNNSLVSYDDILANRFVESPIVNPTAMWRKSVEQEMGSFRHGDFPEDYELWLRWLQNGVKIAKIPEVLLIWNDPPGRLTRNDERYSFDAFYRIKAYYLSLWLKRHNALNPYVYIWGASRRIRKRAQMLQEHEIQIKGYIDINLRRKIGEKLIHYHDLPNPDEAFILVYMPHHDIKKKIKQHLNSNGFFEGFNCLFAA</sequence>
<feature type="domain" description="Glycosyltransferase 2-like" evidence="4">
    <location>
        <begin position="5"/>
        <end position="168"/>
    </location>
</feature>
<gene>
    <name evidence="5" type="primary">epsE</name>
    <name evidence="5" type="ORF">L21SP5_03340</name>
</gene>
<organism evidence="5 6">
    <name type="scientific">Salinivirga cyanobacteriivorans</name>
    <dbReference type="NCBI Taxonomy" id="1307839"/>
    <lineage>
        <taxon>Bacteria</taxon>
        <taxon>Pseudomonadati</taxon>
        <taxon>Bacteroidota</taxon>
        <taxon>Bacteroidia</taxon>
        <taxon>Bacteroidales</taxon>
        <taxon>Salinivirgaceae</taxon>
        <taxon>Salinivirga</taxon>
    </lineage>
</organism>
<keyword evidence="2 5" id="KW-0328">Glycosyltransferase</keyword>
<proteinExistence type="inferred from homology"/>
<dbReference type="InterPro" id="IPR029044">
    <property type="entry name" value="Nucleotide-diphossugar_trans"/>
</dbReference>
<dbReference type="KEGG" id="blq:L21SP5_03340"/>
<evidence type="ECO:0000313" key="5">
    <source>
        <dbReference type="EMBL" id="ALO16953.1"/>
    </source>
</evidence>
<evidence type="ECO:0000256" key="2">
    <source>
        <dbReference type="ARBA" id="ARBA00022676"/>
    </source>
</evidence>
<dbReference type="InterPro" id="IPR050834">
    <property type="entry name" value="Glycosyltransf_2"/>
</dbReference>
<evidence type="ECO:0000259" key="4">
    <source>
        <dbReference type="Pfam" id="PF00535"/>
    </source>
</evidence>
<dbReference type="EC" id="2.4.-.-" evidence="5"/>
<accession>A0A0S2I3G9</accession>
<dbReference type="EMBL" id="CP013118">
    <property type="protein sequence ID" value="ALO16953.1"/>
    <property type="molecule type" value="Genomic_DNA"/>
</dbReference>
<dbReference type="Gene3D" id="3.90.550.10">
    <property type="entry name" value="Spore Coat Polysaccharide Biosynthesis Protein SpsA, Chain A"/>
    <property type="match status" value="1"/>
</dbReference>
<dbReference type="GO" id="GO:0016757">
    <property type="term" value="F:glycosyltransferase activity"/>
    <property type="evidence" value="ECO:0007669"/>
    <property type="project" value="UniProtKB-KW"/>
</dbReference>
<keyword evidence="3 5" id="KW-0808">Transferase</keyword>
<dbReference type="STRING" id="1307839.L21SP5_03340"/>
<comment type="similarity">
    <text evidence="1">Belongs to the glycosyltransferase 2 family.</text>
</comment>
<evidence type="ECO:0000256" key="3">
    <source>
        <dbReference type="ARBA" id="ARBA00022679"/>
    </source>
</evidence>
<dbReference type="AlphaFoldDB" id="A0A0S2I3G9"/>
<dbReference type="Pfam" id="PF00535">
    <property type="entry name" value="Glycos_transf_2"/>
    <property type="match status" value="1"/>
</dbReference>
<dbReference type="InterPro" id="IPR001173">
    <property type="entry name" value="Glyco_trans_2-like"/>
</dbReference>